<comment type="cofactor">
    <cofactor evidence="1">
        <name>Mn(2+)</name>
        <dbReference type="ChEBI" id="CHEBI:29035"/>
    </cofactor>
</comment>
<keyword evidence="11" id="KW-0464">Manganese</keyword>
<dbReference type="VEuPathDB" id="VectorBase:GPAI009260"/>
<evidence type="ECO:0000256" key="6">
    <source>
        <dbReference type="ARBA" id="ARBA00022723"/>
    </source>
</evidence>
<dbReference type="Proteomes" id="UP000092445">
    <property type="component" value="Unassembled WGS sequence"/>
</dbReference>
<feature type="domain" description="Mab-21-like nucleotidyltransferase" evidence="12">
    <location>
        <begin position="13"/>
        <end position="152"/>
    </location>
</feature>
<evidence type="ECO:0000313" key="14">
    <source>
        <dbReference type="EnsemblMetazoa" id="GPAI009260-PA"/>
    </source>
</evidence>
<evidence type="ECO:0000256" key="2">
    <source>
        <dbReference type="ARBA" id="ARBA00001946"/>
    </source>
</evidence>
<dbReference type="PANTHER" id="PTHR10656:SF42">
    <property type="entry name" value="CYCLIC GMP-AMP SYNTHASE-LIKE PROTEIN-RELATED"/>
    <property type="match status" value="1"/>
</dbReference>
<keyword evidence="15" id="KW-1185">Reference proteome</keyword>
<evidence type="ECO:0000256" key="4">
    <source>
        <dbReference type="ARBA" id="ARBA00022679"/>
    </source>
</evidence>
<dbReference type="GO" id="GO:0046872">
    <property type="term" value="F:metal ion binding"/>
    <property type="evidence" value="ECO:0007669"/>
    <property type="project" value="UniProtKB-KW"/>
</dbReference>
<dbReference type="InterPro" id="IPR046906">
    <property type="entry name" value="Mab-21_HhH/H2TH-like"/>
</dbReference>
<dbReference type="Gene3D" id="3.30.460.90">
    <property type="match status" value="1"/>
</dbReference>
<evidence type="ECO:0000259" key="13">
    <source>
        <dbReference type="Pfam" id="PF20266"/>
    </source>
</evidence>
<proteinExistence type="inferred from homology"/>
<dbReference type="GO" id="GO:0005525">
    <property type="term" value="F:GTP binding"/>
    <property type="evidence" value="ECO:0007669"/>
    <property type="project" value="UniProtKB-KW"/>
</dbReference>
<evidence type="ECO:0000256" key="3">
    <source>
        <dbReference type="ARBA" id="ARBA00008307"/>
    </source>
</evidence>
<organism evidence="14 15">
    <name type="scientific">Glossina pallidipes</name>
    <name type="common">Tsetse fly</name>
    <dbReference type="NCBI Taxonomy" id="7398"/>
    <lineage>
        <taxon>Eukaryota</taxon>
        <taxon>Metazoa</taxon>
        <taxon>Ecdysozoa</taxon>
        <taxon>Arthropoda</taxon>
        <taxon>Hexapoda</taxon>
        <taxon>Insecta</taxon>
        <taxon>Pterygota</taxon>
        <taxon>Neoptera</taxon>
        <taxon>Endopterygota</taxon>
        <taxon>Diptera</taxon>
        <taxon>Brachycera</taxon>
        <taxon>Muscomorpha</taxon>
        <taxon>Hippoboscoidea</taxon>
        <taxon>Glossinidae</taxon>
        <taxon>Glossina</taxon>
    </lineage>
</organism>
<evidence type="ECO:0000256" key="8">
    <source>
        <dbReference type="ARBA" id="ARBA00022840"/>
    </source>
</evidence>
<comment type="cofactor">
    <cofactor evidence="2">
        <name>Mg(2+)</name>
        <dbReference type="ChEBI" id="CHEBI:18420"/>
    </cofactor>
</comment>
<dbReference type="InterPro" id="IPR024810">
    <property type="entry name" value="MAB21L/cGLR"/>
</dbReference>
<keyword evidence="8" id="KW-0067">ATP-binding</keyword>
<dbReference type="InterPro" id="IPR046903">
    <property type="entry name" value="Mab-21-like_nuc_Trfase"/>
</dbReference>
<evidence type="ECO:0000256" key="10">
    <source>
        <dbReference type="ARBA" id="ARBA00023134"/>
    </source>
</evidence>
<reference evidence="14" key="2">
    <citation type="submission" date="2020-05" db="UniProtKB">
        <authorList>
            <consortium name="EnsemblMetazoa"/>
        </authorList>
    </citation>
    <scope>IDENTIFICATION</scope>
    <source>
        <strain evidence="14">IAEA</strain>
    </source>
</reference>
<dbReference type="Gene3D" id="1.10.1410.40">
    <property type="match status" value="1"/>
</dbReference>
<reference evidence="15" key="1">
    <citation type="submission" date="2014-03" db="EMBL/GenBank/DDBJ databases">
        <authorList>
            <person name="Aksoy S."/>
            <person name="Warren W."/>
            <person name="Wilson R.K."/>
        </authorList>
    </citation>
    <scope>NUCLEOTIDE SEQUENCE [LARGE SCALE GENOMIC DNA]</scope>
    <source>
        <strain evidence="15">IAEA</strain>
    </source>
</reference>
<dbReference type="AlphaFoldDB" id="A0A1A9ZB57"/>
<accession>A0A1A9ZB57</accession>
<evidence type="ECO:0000256" key="11">
    <source>
        <dbReference type="ARBA" id="ARBA00023211"/>
    </source>
</evidence>
<keyword evidence="4" id="KW-0808">Transferase</keyword>
<protein>
    <submittedName>
        <fullName evidence="14">Mab-21 domain-containing protein</fullName>
    </submittedName>
</protein>
<comment type="similarity">
    <text evidence="3">Belongs to the mab-21 family.</text>
</comment>
<dbReference type="STRING" id="7398.A0A1A9ZB57"/>
<dbReference type="PANTHER" id="PTHR10656">
    <property type="entry name" value="CELL FATE DETERMINING PROTEIN MAB21-RELATED"/>
    <property type="match status" value="1"/>
</dbReference>
<dbReference type="GO" id="GO:0016779">
    <property type="term" value="F:nucleotidyltransferase activity"/>
    <property type="evidence" value="ECO:0007669"/>
    <property type="project" value="UniProtKB-KW"/>
</dbReference>
<name>A0A1A9ZB57_GLOPL</name>
<keyword evidence="5" id="KW-0548">Nucleotidyltransferase</keyword>
<feature type="domain" description="Mab-21-like HhH/H2TH-like" evidence="13">
    <location>
        <begin position="207"/>
        <end position="292"/>
    </location>
</feature>
<dbReference type="SMART" id="SM01265">
    <property type="entry name" value="Mab-21"/>
    <property type="match status" value="1"/>
</dbReference>
<evidence type="ECO:0000313" key="15">
    <source>
        <dbReference type="Proteomes" id="UP000092445"/>
    </source>
</evidence>
<keyword evidence="10" id="KW-0342">GTP-binding</keyword>
<dbReference type="Pfam" id="PF20266">
    <property type="entry name" value="Mab-21_C"/>
    <property type="match status" value="1"/>
</dbReference>
<dbReference type="GO" id="GO:0005524">
    <property type="term" value="F:ATP binding"/>
    <property type="evidence" value="ECO:0007669"/>
    <property type="project" value="UniProtKB-KW"/>
</dbReference>
<keyword evidence="9" id="KW-0460">Magnesium</keyword>
<keyword evidence="6" id="KW-0479">Metal-binding</keyword>
<evidence type="ECO:0000259" key="12">
    <source>
        <dbReference type="Pfam" id="PF03281"/>
    </source>
</evidence>
<evidence type="ECO:0000256" key="5">
    <source>
        <dbReference type="ARBA" id="ARBA00022695"/>
    </source>
</evidence>
<dbReference type="EnsemblMetazoa" id="GPAI009260-RA">
    <property type="protein sequence ID" value="GPAI009260-PA"/>
    <property type="gene ID" value="GPAI009260"/>
</dbReference>
<keyword evidence="7" id="KW-0547">Nucleotide-binding</keyword>
<dbReference type="Pfam" id="PF03281">
    <property type="entry name" value="Mab-21"/>
    <property type="match status" value="1"/>
</dbReference>
<evidence type="ECO:0000256" key="9">
    <source>
        <dbReference type="ARBA" id="ARBA00022842"/>
    </source>
</evidence>
<evidence type="ECO:0000256" key="7">
    <source>
        <dbReference type="ARBA" id="ARBA00022741"/>
    </source>
</evidence>
<sequence>MDYDSVFNGSYPNNVRIRKPKEFDVLFVLEVPYTEELLIESDKYRPGFVNLDFDNVMEELADDEHLSYVYDEFEENLLDNNNYLKRTNLQWWIHDIIEEVFERFGNYLGGMEVEYQKSCVAHTIYVDGGYNFNGKRISIDFVPAIQFGRARWLWKRNFYPFVGCSGTFYAVPKPFNATPRGRRGRSLTFLLVNPRAEYKILLGKQNLKVALRLLKALRDCYRHSLRRLKSYFLVTMFLWQIKKRPESFWHEPMLEVLTEHFQNGELPYFWCADLNLLDILKPKEITDYAETLSSINNTLQTYLCQPNLSFGRCATHFKLADSDSD</sequence>
<evidence type="ECO:0000256" key="1">
    <source>
        <dbReference type="ARBA" id="ARBA00001936"/>
    </source>
</evidence>